<dbReference type="InterPro" id="IPR008974">
    <property type="entry name" value="TRAF-like"/>
</dbReference>
<protein>
    <recommendedName>
        <fullName evidence="2">MATH domain-containing protein</fullName>
    </recommendedName>
</protein>
<gene>
    <name evidence="3" type="ORF">V5J35_001634</name>
</gene>
<name>A0ABV2SF96_9GAMM</name>
<keyword evidence="4" id="KW-1185">Reference proteome</keyword>
<dbReference type="InterPro" id="IPR002083">
    <property type="entry name" value="MATH/TRAF_dom"/>
</dbReference>
<reference evidence="3 4" key="1">
    <citation type="submission" date="2024-06" db="EMBL/GenBank/DDBJ databases">
        <title>Genomic Encyclopedia of Type Strains, Phase V (KMG-V): Genome sequencing to study the core and pangenomes of soil and plant-associated prokaryotes.</title>
        <authorList>
            <person name="Whitman W."/>
        </authorList>
    </citation>
    <scope>NUCLEOTIDE SEQUENCE [LARGE SCALE GENOMIC DNA]</scope>
    <source>
        <strain evidence="3 4">NE40</strain>
    </source>
</reference>
<organism evidence="3 4">
    <name type="scientific">Endozoicomonas lisbonensis</name>
    <dbReference type="NCBI Taxonomy" id="3120522"/>
    <lineage>
        <taxon>Bacteria</taxon>
        <taxon>Pseudomonadati</taxon>
        <taxon>Pseudomonadota</taxon>
        <taxon>Gammaproteobacteria</taxon>
        <taxon>Oceanospirillales</taxon>
        <taxon>Endozoicomonadaceae</taxon>
        <taxon>Endozoicomonas</taxon>
    </lineage>
</organism>
<keyword evidence="1" id="KW-0732">Signal</keyword>
<feature type="chain" id="PRO_5047458360" description="MATH domain-containing protein" evidence="1">
    <location>
        <begin position="29"/>
        <end position="202"/>
    </location>
</feature>
<dbReference type="RefSeq" id="WP_354010784.1">
    <property type="nucleotide sequence ID" value="NZ_JBEWTA010000001.1"/>
</dbReference>
<accession>A0ABV2SF96</accession>
<feature type="domain" description="MATH" evidence="2">
    <location>
        <begin position="54"/>
        <end position="201"/>
    </location>
</feature>
<proteinExistence type="predicted"/>
<dbReference type="Pfam" id="PF21355">
    <property type="entry name" value="TRAF-mep_MATH"/>
    <property type="match status" value="1"/>
</dbReference>
<evidence type="ECO:0000313" key="3">
    <source>
        <dbReference type="EMBL" id="MET4756442.1"/>
    </source>
</evidence>
<dbReference type="Gene3D" id="2.60.210.10">
    <property type="entry name" value="Apoptosis, Tumor Necrosis Factor Receptor Associated Protein 2, Chain A"/>
    <property type="match status" value="1"/>
</dbReference>
<evidence type="ECO:0000256" key="1">
    <source>
        <dbReference type="SAM" id="SignalP"/>
    </source>
</evidence>
<dbReference type="InterPro" id="IPR049342">
    <property type="entry name" value="TRAF1-6_MATH_dom"/>
</dbReference>
<dbReference type="SUPFAM" id="SSF49599">
    <property type="entry name" value="TRAF domain-like"/>
    <property type="match status" value="1"/>
</dbReference>
<dbReference type="PANTHER" id="PTHR10131:SF94">
    <property type="entry name" value="TNF RECEPTOR-ASSOCIATED FACTOR 4"/>
    <property type="match status" value="1"/>
</dbReference>
<dbReference type="PANTHER" id="PTHR10131">
    <property type="entry name" value="TNF RECEPTOR ASSOCIATED FACTOR"/>
    <property type="match status" value="1"/>
</dbReference>
<dbReference type="Proteomes" id="UP001549366">
    <property type="component" value="Unassembled WGS sequence"/>
</dbReference>
<sequence>MKIRLFKMLTGCCFALFANLLLSSNCFAFSEAEKRITALKLLAHAKASVHKHHNGRLLWKIEGYTQKKQDAITGKQTSIYSPPMYTSPFGYQFRAKLYLNGDGLGERTHLSLFFVLMKGEYDEFLSWPFQKKITMTLIDQANVGNETDAFFSNPQSTSFQKPESSMNPPIGIPTFLPLCSFCCMDDKQFIKDDTLYIQVKVD</sequence>
<evidence type="ECO:0000259" key="2">
    <source>
        <dbReference type="PROSITE" id="PS50144"/>
    </source>
</evidence>
<comment type="caution">
    <text evidence="3">The sequence shown here is derived from an EMBL/GenBank/DDBJ whole genome shotgun (WGS) entry which is preliminary data.</text>
</comment>
<dbReference type="CDD" id="cd00270">
    <property type="entry name" value="MATH_TRAF_C"/>
    <property type="match status" value="1"/>
</dbReference>
<feature type="signal peptide" evidence="1">
    <location>
        <begin position="1"/>
        <end position="28"/>
    </location>
</feature>
<dbReference type="PROSITE" id="PS50144">
    <property type="entry name" value="MATH"/>
    <property type="match status" value="1"/>
</dbReference>
<evidence type="ECO:0000313" key="4">
    <source>
        <dbReference type="Proteomes" id="UP001549366"/>
    </source>
</evidence>
<dbReference type="SMART" id="SM00061">
    <property type="entry name" value="MATH"/>
    <property type="match status" value="1"/>
</dbReference>
<dbReference type="EMBL" id="JBEWTB010000002">
    <property type="protein sequence ID" value="MET4756442.1"/>
    <property type="molecule type" value="Genomic_DNA"/>
</dbReference>